<dbReference type="Pfam" id="PF12833">
    <property type="entry name" value="HTH_18"/>
    <property type="match status" value="1"/>
</dbReference>
<evidence type="ECO:0000313" key="5">
    <source>
        <dbReference type="EMBL" id="MDA3731887.1"/>
    </source>
</evidence>
<accession>A0AA42DMH1</accession>
<dbReference type="Pfam" id="PF02311">
    <property type="entry name" value="AraC_binding"/>
    <property type="match status" value="1"/>
</dbReference>
<keyword evidence="6" id="KW-1185">Reference proteome</keyword>
<dbReference type="InterPro" id="IPR037923">
    <property type="entry name" value="HTH-like"/>
</dbReference>
<dbReference type="InterPro" id="IPR003313">
    <property type="entry name" value="AraC-bd"/>
</dbReference>
<dbReference type="RefSeq" id="WP_053984592.1">
    <property type="nucleotide sequence ID" value="NZ_JAQIFT010000043.1"/>
</dbReference>
<dbReference type="GO" id="GO:0043565">
    <property type="term" value="F:sequence-specific DNA binding"/>
    <property type="evidence" value="ECO:0007669"/>
    <property type="project" value="InterPro"/>
</dbReference>
<keyword evidence="3" id="KW-0804">Transcription</keyword>
<dbReference type="InterPro" id="IPR018062">
    <property type="entry name" value="HTH_AraC-typ_CS"/>
</dbReference>
<evidence type="ECO:0000256" key="3">
    <source>
        <dbReference type="ARBA" id="ARBA00023163"/>
    </source>
</evidence>
<protein>
    <submittedName>
        <fullName evidence="5">AraC family transcriptional regulator</fullName>
    </submittedName>
</protein>
<dbReference type="PROSITE" id="PS00041">
    <property type="entry name" value="HTH_ARAC_FAMILY_1"/>
    <property type="match status" value="1"/>
</dbReference>
<dbReference type="PANTHER" id="PTHR43280">
    <property type="entry name" value="ARAC-FAMILY TRANSCRIPTIONAL REGULATOR"/>
    <property type="match status" value="1"/>
</dbReference>
<evidence type="ECO:0000256" key="1">
    <source>
        <dbReference type="ARBA" id="ARBA00023015"/>
    </source>
</evidence>
<dbReference type="InterPro" id="IPR009057">
    <property type="entry name" value="Homeodomain-like_sf"/>
</dbReference>
<dbReference type="PROSITE" id="PS01124">
    <property type="entry name" value="HTH_ARAC_FAMILY_2"/>
    <property type="match status" value="1"/>
</dbReference>
<dbReference type="Proteomes" id="UP001169242">
    <property type="component" value="Unassembled WGS sequence"/>
</dbReference>
<keyword evidence="2" id="KW-0238">DNA-binding</keyword>
<dbReference type="EMBL" id="JAQIFT010000043">
    <property type="protein sequence ID" value="MDA3731887.1"/>
    <property type="molecule type" value="Genomic_DNA"/>
</dbReference>
<dbReference type="InterPro" id="IPR018060">
    <property type="entry name" value="HTH_AraC"/>
</dbReference>
<evidence type="ECO:0000256" key="2">
    <source>
        <dbReference type="ARBA" id="ARBA00023125"/>
    </source>
</evidence>
<dbReference type="AlphaFoldDB" id="A0AA42DMH1"/>
<sequence>MQAQVIFPIVTKEMEQLPFYITGVGIDYEENGVHREEGYQDYQWAYCLEGEGVFKIEGQIYPIKKGTAFFFRKGIPHSYEKVAGNWRTYWITFNGQQVENLIEYMGIGSTMVLELEKDSEIKHRYKELFYTLSTLTNRHESMLKASGALYELMIYMQHSKISHENEGKNKAYQRLAPVMRYMDDHYQEDLALEDLAEQIGVTKYYLCRLFKETYESKPFDYLNQIRIQKAKEYLVTQEQLKVKEIGELVGYNDTSYFCSKFRNYEGCSPIEFRKKYNSNTF</sequence>
<dbReference type="PRINTS" id="PR00032">
    <property type="entry name" value="HTHARAC"/>
</dbReference>
<dbReference type="Gene3D" id="2.60.120.280">
    <property type="entry name" value="Regulatory protein AraC"/>
    <property type="match status" value="1"/>
</dbReference>
<comment type="caution">
    <text evidence="5">The sequence shown here is derived from an EMBL/GenBank/DDBJ whole genome shotgun (WGS) entry which is preliminary data.</text>
</comment>
<gene>
    <name evidence="5" type="ORF">PBV87_10390</name>
</gene>
<evidence type="ECO:0000259" key="4">
    <source>
        <dbReference type="PROSITE" id="PS01124"/>
    </source>
</evidence>
<dbReference type="SUPFAM" id="SSF51215">
    <property type="entry name" value="Regulatory protein AraC"/>
    <property type="match status" value="1"/>
</dbReference>
<dbReference type="PANTHER" id="PTHR43280:SF30">
    <property type="entry name" value="MMSAB OPERON REGULATORY PROTEIN"/>
    <property type="match status" value="1"/>
</dbReference>
<dbReference type="Gene3D" id="1.10.10.60">
    <property type="entry name" value="Homeodomain-like"/>
    <property type="match status" value="2"/>
</dbReference>
<dbReference type="InterPro" id="IPR020449">
    <property type="entry name" value="Tscrpt_reg_AraC-type_HTH"/>
</dbReference>
<name>A0AA42DMH1_9FIRM</name>
<evidence type="ECO:0000313" key="6">
    <source>
        <dbReference type="Proteomes" id="UP001169242"/>
    </source>
</evidence>
<organism evidence="5 6">
    <name type="scientific">Holtiella tumoricola</name>
    <dbReference type="NCBI Taxonomy" id="3018743"/>
    <lineage>
        <taxon>Bacteria</taxon>
        <taxon>Bacillati</taxon>
        <taxon>Bacillota</taxon>
        <taxon>Clostridia</taxon>
        <taxon>Lachnospirales</taxon>
        <taxon>Cellulosilyticaceae</taxon>
        <taxon>Holtiella</taxon>
    </lineage>
</organism>
<dbReference type="SMART" id="SM00342">
    <property type="entry name" value="HTH_ARAC"/>
    <property type="match status" value="1"/>
</dbReference>
<proteinExistence type="predicted"/>
<reference evidence="5" key="1">
    <citation type="journal article" date="2023" name="Int. J. Syst. Evol. Microbiol.">
        <title>&lt;i&gt;Holtiella tumoricola&lt;/i&gt; gen. nov. sp. nov., isolated from a human clinical sample.</title>
        <authorList>
            <person name="Allen-Vercoe E."/>
            <person name="Daigneault M.C."/>
            <person name="Vancuren S.J."/>
            <person name="Cochrane K."/>
            <person name="O'Neal L.L."/>
            <person name="Sankaranarayanan K."/>
            <person name="Lawson P.A."/>
        </authorList>
    </citation>
    <scope>NUCLEOTIDE SEQUENCE</scope>
    <source>
        <strain evidence="5">CC70A</strain>
    </source>
</reference>
<feature type="domain" description="HTH araC/xylS-type" evidence="4">
    <location>
        <begin position="176"/>
        <end position="275"/>
    </location>
</feature>
<keyword evidence="1" id="KW-0805">Transcription regulation</keyword>
<dbReference type="GO" id="GO:0003700">
    <property type="term" value="F:DNA-binding transcription factor activity"/>
    <property type="evidence" value="ECO:0007669"/>
    <property type="project" value="InterPro"/>
</dbReference>
<dbReference type="SUPFAM" id="SSF46689">
    <property type="entry name" value="Homeodomain-like"/>
    <property type="match status" value="2"/>
</dbReference>